<dbReference type="GO" id="GO:0003677">
    <property type="term" value="F:DNA binding"/>
    <property type="evidence" value="ECO:0007669"/>
    <property type="project" value="InterPro"/>
</dbReference>
<organism evidence="2 3">
    <name type="scientific">Rhizobium wenxiniae</name>
    <dbReference type="NCBI Taxonomy" id="1737357"/>
    <lineage>
        <taxon>Bacteria</taxon>
        <taxon>Pseudomonadati</taxon>
        <taxon>Pseudomonadota</taxon>
        <taxon>Alphaproteobacteria</taxon>
        <taxon>Hyphomicrobiales</taxon>
        <taxon>Rhizobiaceae</taxon>
        <taxon>Rhizobium/Agrobacterium group</taxon>
        <taxon>Rhizobium</taxon>
    </lineage>
</organism>
<evidence type="ECO:0000313" key="2">
    <source>
        <dbReference type="EMBL" id="MBB6164725.1"/>
    </source>
</evidence>
<dbReference type="Pfam" id="PF01548">
    <property type="entry name" value="DEDD_Tnp_IS110"/>
    <property type="match status" value="1"/>
</dbReference>
<dbReference type="EMBL" id="JACHEG010000006">
    <property type="protein sequence ID" value="MBB6164725.1"/>
    <property type="molecule type" value="Genomic_DNA"/>
</dbReference>
<dbReference type="PANTHER" id="PTHR33055">
    <property type="entry name" value="TRANSPOSASE FOR INSERTION SEQUENCE ELEMENT IS1111A"/>
    <property type="match status" value="1"/>
</dbReference>
<reference evidence="2 3" key="1">
    <citation type="submission" date="2020-08" db="EMBL/GenBank/DDBJ databases">
        <title>Genomic Encyclopedia of Type Strains, Phase IV (KMG-IV): sequencing the most valuable type-strain genomes for metagenomic binning, comparative biology and taxonomic classification.</title>
        <authorList>
            <person name="Goeker M."/>
        </authorList>
    </citation>
    <scope>NUCLEOTIDE SEQUENCE [LARGE SCALE GENOMIC DNA]</scope>
    <source>
        <strain evidence="2 3">DSM 100734</strain>
    </source>
</reference>
<protein>
    <submittedName>
        <fullName evidence="2">Transposase</fullName>
    </submittedName>
</protein>
<dbReference type="RefSeq" id="WP_210319685.1">
    <property type="nucleotide sequence ID" value="NZ_BMHW01000005.1"/>
</dbReference>
<dbReference type="PANTHER" id="PTHR33055:SF3">
    <property type="entry name" value="PUTATIVE TRANSPOSASE FOR IS117-RELATED"/>
    <property type="match status" value="1"/>
</dbReference>
<dbReference type="GO" id="GO:0004803">
    <property type="term" value="F:transposase activity"/>
    <property type="evidence" value="ECO:0007669"/>
    <property type="project" value="InterPro"/>
</dbReference>
<comment type="caution">
    <text evidence="2">The sequence shown here is derived from an EMBL/GenBank/DDBJ whole genome shotgun (WGS) entry which is preliminary data.</text>
</comment>
<gene>
    <name evidence="2" type="ORF">HNQ72_004570</name>
</gene>
<dbReference type="Proteomes" id="UP000547879">
    <property type="component" value="Unassembled WGS sequence"/>
</dbReference>
<keyword evidence="3" id="KW-1185">Reference proteome</keyword>
<name>A0A7X0D1N1_9HYPH</name>
<proteinExistence type="predicted"/>
<evidence type="ECO:0000313" key="3">
    <source>
        <dbReference type="Proteomes" id="UP000547879"/>
    </source>
</evidence>
<sequence length="210" mass="23720">MFYAALDVSLRSVAICIIDEAGKVRLERSVPSDVPDIVRCLEELGKPIHQIGLEAGTLTQHLTYGLTETGFDVVCMEARQVNAALSAMRNKTDKNDARGIAQLLRSGWYSRVHVKSVGSHYTRALLSSRKVVQRKCLDLENELRGLLKVFGVKLPIRLSGGAFEKAVRDRSKTIQRSVMRFCQCWRLGKCFWRRSSSWIDVSERPPIKMP</sequence>
<dbReference type="InterPro" id="IPR002525">
    <property type="entry name" value="Transp_IS110-like_N"/>
</dbReference>
<dbReference type="AlphaFoldDB" id="A0A7X0D1N1"/>
<feature type="domain" description="Transposase IS110-like N-terminal" evidence="1">
    <location>
        <begin position="5"/>
        <end position="148"/>
    </location>
</feature>
<dbReference type="InterPro" id="IPR047650">
    <property type="entry name" value="Transpos_IS110"/>
</dbReference>
<accession>A0A7X0D1N1</accession>
<evidence type="ECO:0000259" key="1">
    <source>
        <dbReference type="Pfam" id="PF01548"/>
    </source>
</evidence>
<dbReference type="GO" id="GO:0006313">
    <property type="term" value="P:DNA transposition"/>
    <property type="evidence" value="ECO:0007669"/>
    <property type="project" value="InterPro"/>
</dbReference>